<accession>A0A8H6LS72</accession>
<sequence>MVELNKVLPLARMAVFGVTSLFSLIIFAISVHFIAATNAYRRGAYYEPTALQLATAIMTLLTLPAMYFLSVKRRGAYSSYIAIEIGVCWFLWIMWVASAGSTVSLFWAATFCTGGVCSEAQALEAFAFLNWIIIAMYTTTLLVLAIMALLRGHKNVWTSEVAHFDWAAASCTKASEGGVAHPVQTQQKVETGHIVQQGPGQQYQIPQQYPPQNSPHTTGGSMYVGAPVGGVPTSPQV</sequence>
<dbReference type="Proteomes" id="UP000521943">
    <property type="component" value="Unassembled WGS sequence"/>
</dbReference>
<reference evidence="3 5" key="1">
    <citation type="submission" date="2020-07" db="EMBL/GenBank/DDBJ databases">
        <title>Comparative genomics of pyrophilous fungi reveals a link between fire events and developmental genes.</title>
        <authorList>
            <consortium name="DOE Joint Genome Institute"/>
            <person name="Steindorff A.S."/>
            <person name="Carver A."/>
            <person name="Calhoun S."/>
            <person name="Stillman K."/>
            <person name="Liu H."/>
            <person name="Lipzen A."/>
            <person name="Pangilinan J."/>
            <person name="Labutti K."/>
            <person name="Bruns T.D."/>
            <person name="Grigoriev I.V."/>
        </authorList>
    </citation>
    <scope>NUCLEOTIDE SEQUENCE [LARGE SCALE GENOMIC DNA]</scope>
    <source>
        <strain evidence="3 5">CBS 144469</strain>
    </source>
</reference>
<keyword evidence="2" id="KW-1133">Transmembrane helix</keyword>
<dbReference type="AlphaFoldDB" id="A0A8H6LS72"/>
<evidence type="ECO:0000313" key="3">
    <source>
        <dbReference type="EMBL" id="KAF6741783.1"/>
    </source>
</evidence>
<name>A0A8H6LS72_9AGAR</name>
<keyword evidence="5" id="KW-1185">Reference proteome</keyword>
<comment type="caution">
    <text evidence="3">The sequence shown here is derived from an EMBL/GenBank/DDBJ whole genome shotgun (WGS) entry which is preliminary data.</text>
</comment>
<keyword evidence="2" id="KW-0812">Transmembrane</keyword>
<proteinExistence type="predicted"/>
<protein>
    <recommendedName>
        <fullName evidence="6">MARVEL domain-containing protein</fullName>
    </recommendedName>
</protein>
<gene>
    <name evidence="3" type="ORF">DFP72DRAFT_229336</name>
    <name evidence="4" type="ORF">DFP72DRAFT_557837</name>
</gene>
<evidence type="ECO:0000313" key="5">
    <source>
        <dbReference type="Proteomes" id="UP000521943"/>
    </source>
</evidence>
<feature type="transmembrane region" description="Helical" evidence="2">
    <location>
        <begin position="81"/>
        <end position="108"/>
    </location>
</feature>
<keyword evidence="2" id="KW-0472">Membrane</keyword>
<evidence type="ECO:0000313" key="4">
    <source>
        <dbReference type="EMBL" id="KAF6762414.1"/>
    </source>
</evidence>
<organism evidence="3 5">
    <name type="scientific">Ephemerocybe angulata</name>
    <dbReference type="NCBI Taxonomy" id="980116"/>
    <lineage>
        <taxon>Eukaryota</taxon>
        <taxon>Fungi</taxon>
        <taxon>Dikarya</taxon>
        <taxon>Basidiomycota</taxon>
        <taxon>Agaricomycotina</taxon>
        <taxon>Agaricomycetes</taxon>
        <taxon>Agaricomycetidae</taxon>
        <taxon>Agaricales</taxon>
        <taxon>Agaricineae</taxon>
        <taxon>Psathyrellaceae</taxon>
        <taxon>Ephemerocybe</taxon>
    </lineage>
</organism>
<evidence type="ECO:0008006" key="6">
    <source>
        <dbReference type="Google" id="ProtNLM"/>
    </source>
</evidence>
<dbReference type="EMBL" id="JACGCI010000007">
    <property type="protein sequence ID" value="KAF6762414.1"/>
    <property type="molecule type" value="Genomic_DNA"/>
</dbReference>
<feature type="region of interest" description="Disordered" evidence="1">
    <location>
        <begin position="209"/>
        <end position="237"/>
    </location>
</feature>
<evidence type="ECO:0000256" key="1">
    <source>
        <dbReference type="SAM" id="MobiDB-lite"/>
    </source>
</evidence>
<feature type="transmembrane region" description="Helical" evidence="2">
    <location>
        <begin position="12"/>
        <end position="35"/>
    </location>
</feature>
<feature type="transmembrane region" description="Helical" evidence="2">
    <location>
        <begin position="128"/>
        <end position="150"/>
    </location>
</feature>
<evidence type="ECO:0000256" key="2">
    <source>
        <dbReference type="SAM" id="Phobius"/>
    </source>
</evidence>
<dbReference type="OrthoDB" id="3364107at2759"/>
<feature type="transmembrane region" description="Helical" evidence="2">
    <location>
        <begin position="50"/>
        <end position="69"/>
    </location>
</feature>
<dbReference type="EMBL" id="JACGCI010000218">
    <property type="protein sequence ID" value="KAF6741783.1"/>
    <property type="molecule type" value="Genomic_DNA"/>
</dbReference>